<dbReference type="NCBIfam" id="NF006114">
    <property type="entry name" value="PRK08263.1"/>
    <property type="match status" value="1"/>
</dbReference>
<reference evidence="4 5" key="1">
    <citation type="submission" date="2018-08" db="EMBL/GenBank/DDBJ databases">
        <title>Paenibacillus sp. M4BSY-1, whole genome shotgun sequence.</title>
        <authorList>
            <person name="Tuo L."/>
        </authorList>
    </citation>
    <scope>NUCLEOTIDE SEQUENCE [LARGE SCALE GENOMIC DNA]</scope>
    <source>
        <strain evidence="4 5">M4BSY-1</strain>
    </source>
</reference>
<evidence type="ECO:0000256" key="2">
    <source>
        <dbReference type="ARBA" id="ARBA00023002"/>
    </source>
</evidence>
<keyword evidence="2" id="KW-0560">Oxidoreductase</keyword>
<dbReference type="PROSITE" id="PS00061">
    <property type="entry name" value="ADH_SHORT"/>
    <property type="match status" value="1"/>
</dbReference>
<dbReference type="Pfam" id="PF00106">
    <property type="entry name" value="adh_short"/>
    <property type="match status" value="1"/>
</dbReference>
<dbReference type="PANTHER" id="PTHR43976">
    <property type="entry name" value="SHORT CHAIN DEHYDROGENASE"/>
    <property type="match status" value="1"/>
</dbReference>
<dbReference type="OrthoDB" id="9775296at2"/>
<evidence type="ECO:0000256" key="1">
    <source>
        <dbReference type="ARBA" id="ARBA00006484"/>
    </source>
</evidence>
<dbReference type="InterPro" id="IPR036291">
    <property type="entry name" value="NAD(P)-bd_dom_sf"/>
</dbReference>
<dbReference type="NCBIfam" id="NF004824">
    <property type="entry name" value="PRK06180.1"/>
    <property type="match status" value="1"/>
</dbReference>
<dbReference type="Gene3D" id="3.40.50.720">
    <property type="entry name" value="NAD(P)-binding Rossmann-like Domain"/>
    <property type="match status" value="1"/>
</dbReference>
<accession>A0A371PNE8</accession>
<comment type="caution">
    <text evidence="4">The sequence shown here is derived from an EMBL/GenBank/DDBJ whole genome shotgun (WGS) entry which is preliminary data.</text>
</comment>
<dbReference type="PRINTS" id="PR00081">
    <property type="entry name" value="GDHRDH"/>
</dbReference>
<gene>
    <name evidence="4" type="ORF">DX130_12305</name>
</gene>
<dbReference type="InterPro" id="IPR020904">
    <property type="entry name" value="Sc_DH/Rdtase_CS"/>
</dbReference>
<dbReference type="PANTHER" id="PTHR43976:SF16">
    <property type="entry name" value="SHORT-CHAIN DEHYDROGENASE_REDUCTASE FAMILY PROTEIN"/>
    <property type="match status" value="1"/>
</dbReference>
<keyword evidence="5" id="KW-1185">Reference proteome</keyword>
<evidence type="ECO:0000313" key="4">
    <source>
        <dbReference type="EMBL" id="REK77734.1"/>
    </source>
</evidence>
<dbReference type="GO" id="GO:0016491">
    <property type="term" value="F:oxidoreductase activity"/>
    <property type="evidence" value="ECO:0007669"/>
    <property type="project" value="UniProtKB-KW"/>
</dbReference>
<evidence type="ECO:0000313" key="5">
    <source>
        <dbReference type="Proteomes" id="UP000261905"/>
    </source>
</evidence>
<dbReference type="SUPFAM" id="SSF51735">
    <property type="entry name" value="NAD(P)-binding Rossmann-fold domains"/>
    <property type="match status" value="1"/>
</dbReference>
<dbReference type="EMBL" id="QUBQ01000001">
    <property type="protein sequence ID" value="REK77734.1"/>
    <property type="molecule type" value="Genomic_DNA"/>
</dbReference>
<name>A0A371PNE8_9BACL</name>
<dbReference type="AlphaFoldDB" id="A0A371PNE8"/>
<dbReference type="RefSeq" id="WP_116045554.1">
    <property type="nucleotide sequence ID" value="NZ_QUBQ01000001.1"/>
</dbReference>
<dbReference type="CDD" id="cd05374">
    <property type="entry name" value="17beta-HSD-like_SDR_c"/>
    <property type="match status" value="1"/>
</dbReference>
<evidence type="ECO:0000256" key="3">
    <source>
        <dbReference type="RuleBase" id="RU000363"/>
    </source>
</evidence>
<dbReference type="PRINTS" id="PR00080">
    <property type="entry name" value="SDRFAMILY"/>
</dbReference>
<dbReference type="Proteomes" id="UP000261905">
    <property type="component" value="Unassembled WGS sequence"/>
</dbReference>
<proteinExistence type="inferred from homology"/>
<dbReference type="InterPro" id="IPR002347">
    <property type="entry name" value="SDR_fam"/>
</dbReference>
<organism evidence="4 5">
    <name type="scientific">Paenibacillus paeoniae</name>
    <dbReference type="NCBI Taxonomy" id="2292705"/>
    <lineage>
        <taxon>Bacteria</taxon>
        <taxon>Bacillati</taxon>
        <taxon>Bacillota</taxon>
        <taxon>Bacilli</taxon>
        <taxon>Bacillales</taxon>
        <taxon>Paenibacillaceae</taxon>
        <taxon>Paenibacillus</taxon>
    </lineage>
</organism>
<comment type="similarity">
    <text evidence="1 3">Belongs to the short-chain dehydrogenases/reductases (SDR) family.</text>
</comment>
<dbReference type="InterPro" id="IPR051911">
    <property type="entry name" value="SDR_oxidoreductase"/>
</dbReference>
<sequence>MNKNKVWIITGCSTGFGRELAKATIEAGYNVVVTARNMSAIADLVSGNTDNVLAMELDVTKPEQIESTVKATIEKFGRIDVLVNNAGIGYFSSIEEAVEEEVRKMFEINFWGLMHMTNAVLPYMRSQRSGHIINISSIGGLVSFPGVGYYNGTKYAVEGISESLSKEVEPFNIHVTIIEPSNFRTDWSGRSAGKTTSAIKEYQELIAPFISGENHGNEPGDPKKAAEAIISVIEMEEPPLRLLLGSDAYHLSVNKYTKTLNNFEKWKEVSVNADFQD</sequence>
<protein>
    <submittedName>
        <fullName evidence="4">Oxidoreductase</fullName>
    </submittedName>
</protein>